<gene>
    <name evidence="3" type="ORF">NLI96_g4994</name>
</gene>
<reference evidence="3" key="1">
    <citation type="submission" date="2022-07" db="EMBL/GenBank/DDBJ databases">
        <title>Genome Sequence of Physisporinus lineatus.</title>
        <authorList>
            <person name="Buettner E."/>
        </authorList>
    </citation>
    <scope>NUCLEOTIDE SEQUENCE</scope>
    <source>
        <strain evidence="3">VT162</strain>
    </source>
</reference>
<feature type="compositionally biased region" description="Low complexity" evidence="1">
    <location>
        <begin position="1"/>
        <end position="25"/>
    </location>
</feature>
<comment type="caution">
    <text evidence="3">The sequence shown here is derived from an EMBL/GenBank/DDBJ whole genome shotgun (WGS) entry which is preliminary data.</text>
</comment>
<proteinExistence type="predicted"/>
<keyword evidence="2" id="KW-0472">Membrane</keyword>
<evidence type="ECO:0000313" key="4">
    <source>
        <dbReference type="Proteomes" id="UP001212997"/>
    </source>
</evidence>
<evidence type="ECO:0000313" key="3">
    <source>
        <dbReference type="EMBL" id="KAJ3485375.1"/>
    </source>
</evidence>
<feature type="region of interest" description="Disordered" evidence="1">
    <location>
        <begin position="76"/>
        <end position="164"/>
    </location>
</feature>
<feature type="compositionally biased region" description="Basic and acidic residues" evidence="1">
    <location>
        <begin position="152"/>
        <end position="164"/>
    </location>
</feature>
<keyword evidence="2" id="KW-0812">Transmembrane</keyword>
<keyword evidence="4" id="KW-1185">Reference proteome</keyword>
<keyword evidence="2" id="KW-1133">Transmembrane helix</keyword>
<evidence type="ECO:0000256" key="2">
    <source>
        <dbReference type="SAM" id="Phobius"/>
    </source>
</evidence>
<sequence>MSSSVTSSPLPTSTSDSNNSSSNSSALPEGTAVKIAIGLGKHHILTDQLFELDKFRVSAIFISAILALSIMAHRRTRDRKRATALSPDLEQNDRRESADTMHSESTTHSRGHNLTRKDSQATLADHAHDFELHLMPHSSPPPPYPAQAHLTPGRDDASRPRMET</sequence>
<name>A0AAD5YJD8_9APHY</name>
<evidence type="ECO:0000256" key="1">
    <source>
        <dbReference type="SAM" id="MobiDB-lite"/>
    </source>
</evidence>
<feature type="transmembrane region" description="Helical" evidence="2">
    <location>
        <begin position="55"/>
        <end position="72"/>
    </location>
</feature>
<organism evidence="3 4">
    <name type="scientific">Meripilus lineatus</name>
    <dbReference type="NCBI Taxonomy" id="2056292"/>
    <lineage>
        <taxon>Eukaryota</taxon>
        <taxon>Fungi</taxon>
        <taxon>Dikarya</taxon>
        <taxon>Basidiomycota</taxon>
        <taxon>Agaricomycotina</taxon>
        <taxon>Agaricomycetes</taxon>
        <taxon>Polyporales</taxon>
        <taxon>Meripilaceae</taxon>
        <taxon>Meripilus</taxon>
    </lineage>
</organism>
<feature type="compositionally biased region" description="Basic and acidic residues" evidence="1">
    <location>
        <begin position="91"/>
        <end position="107"/>
    </location>
</feature>
<feature type="compositionally biased region" description="Basic and acidic residues" evidence="1">
    <location>
        <begin position="115"/>
        <end position="134"/>
    </location>
</feature>
<feature type="region of interest" description="Disordered" evidence="1">
    <location>
        <begin position="1"/>
        <end position="27"/>
    </location>
</feature>
<protein>
    <submittedName>
        <fullName evidence="3">Uncharacterized protein</fullName>
    </submittedName>
</protein>
<dbReference type="AlphaFoldDB" id="A0AAD5YJD8"/>
<accession>A0AAD5YJD8</accession>
<dbReference type="EMBL" id="JANAWD010000155">
    <property type="protein sequence ID" value="KAJ3485375.1"/>
    <property type="molecule type" value="Genomic_DNA"/>
</dbReference>
<dbReference type="Proteomes" id="UP001212997">
    <property type="component" value="Unassembled WGS sequence"/>
</dbReference>